<keyword evidence="6" id="KW-1185">Reference proteome</keyword>
<dbReference type="Proteomes" id="UP000489600">
    <property type="component" value="Unassembled WGS sequence"/>
</dbReference>
<sequence>MSLDQEWPARDIGNATDLFIGICNVKILYLSAATLEVLAFCCKAIPVFNNLIHLTIETEQEVGWKPLLNLLENCPNLETLVFQGLHYPDTNQCEDKRYRFKGINKCCDEDGDRCVCKPWEGTPICILKFGEFYSKQMELVKYFLETMPNLEQLKLESFVWNIIIRANVSPARQHSPISVYLRMRHHRVRPDFHTFPFLLPSFDNPIHLPLGQRTHAQILLFGLDKDPFVRTSLVNMYSSCGDLGSALRVFDESVSKDLPAWNSVVNAYAKAGLVDAARKLFDEMPERNVISWSCLLNGYVMCGRNREALDLFREMQSPKPNEALVRPNEFTMSTVLSACGRLGALEQGKWVHAYIDKSKVEIDIVLGTALIDMYAKCGSIERAKRVFDRLGAKKDVKAYSAMICCLAMYGLTEECFELFTEMTTSSNINPNSVTFVGVLGACVHRGLIDKGESYFAMMTEKFGISPSIQHYGCMVDLYGRAGLIEEAERFIASTPTEPDVLIWGSLLSGSRMLGDIKTCEAALKRLIELEPMNSGAYVLLSNVYAKTGRWIEVKGIKKVPGCSSVEVDGVIHEFVVGDESQEDSERIYAMLDEIMQRLREAGYVSDTKEVLLDLDEEGKEMALSYHSEKLAIAFCLMKTKPGTPVRIIKNLRICGDCHLVMKMISKIFGREIVVRDCNRFHHFRDGSCSCRDYW</sequence>
<dbReference type="EMBL" id="CABITT030000005">
    <property type="protein sequence ID" value="VVB06666.1"/>
    <property type="molecule type" value="Genomic_DNA"/>
</dbReference>
<evidence type="ECO:0000256" key="1">
    <source>
        <dbReference type="ARBA" id="ARBA00006643"/>
    </source>
</evidence>
<dbReference type="SUPFAM" id="SSF48452">
    <property type="entry name" value="TPR-like"/>
    <property type="match status" value="1"/>
</dbReference>
<dbReference type="NCBIfam" id="TIGR00756">
    <property type="entry name" value="PPR"/>
    <property type="match status" value="4"/>
</dbReference>
<dbReference type="Gene3D" id="1.25.40.10">
    <property type="entry name" value="Tetratricopeptide repeat domain"/>
    <property type="match status" value="3"/>
</dbReference>
<dbReference type="AlphaFoldDB" id="A0A565BZ74"/>
<dbReference type="Pfam" id="PF01535">
    <property type="entry name" value="PPR"/>
    <property type="match status" value="5"/>
</dbReference>
<organism evidence="5 6">
    <name type="scientific">Arabis nemorensis</name>
    <dbReference type="NCBI Taxonomy" id="586526"/>
    <lineage>
        <taxon>Eukaryota</taxon>
        <taxon>Viridiplantae</taxon>
        <taxon>Streptophyta</taxon>
        <taxon>Embryophyta</taxon>
        <taxon>Tracheophyta</taxon>
        <taxon>Spermatophyta</taxon>
        <taxon>Magnoliopsida</taxon>
        <taxon>eudicotyledons</taxon>
        <taxon>Gunneridae</taxon>
        <taxon>Pentapetalae</taxon>
        <taxon>rosids</taxon>
        <taxon>malvids</taxon>
        <taxon>Brassicales</taxon>
        <taxon>Brassicaceae</taxon>
        <taxon>Arabideae</taxon>
        <taxon>Arabis</taxon>
    </lineage>
</organism>
<feature type="repeat" description="PPR" evidence="3">
    <location>
        <begin position="257"/>
        <end position="291"/>
    </location>
</feature>
<dbReference type="PROSITE" id="PS51375">
    <property type="entry name" value="PPR"/>
    <property type="match status" value="2"/>
</dbReference>
<comment type="caution">
    <text evidence="5">The sequence shown here is derived from an EMBL/GenBank/DDBJ whole genome shotgun (WGS) entry which is preliminary data.</text>
</comment>
<accession>A0A565BZ74</accession>
<evidence type="ECO:0000256" key="3">
    <source>
        <dbReference type="PROSITE-ProRule" id="PRU00708"/>
    </source>
</evidence>
<dbReference type="InterPro" id="IPR046960">
    <property type="entry name" value="PPR_At4g14850-like_plant"/>
</dbReference>
<name>A0A565BZ74_9BRAS</name>
<dbReference type="InterPro" id="IPR011990">
    <property type="entry name" value="TPR-like_helical_dom_sf"/>
</dbReference>
<dbReference type="PANTHER" id="PTHR47926:SF436">
    <property type="entry name" value="PENTATRICOPEPTIDE REPEAT-CONTAINING PROTEIN ELI1, CHLOROPLASTIC-LIKE ISOFORM X2"/>
    <property type="match status" value="1"/>
</dbReference>
<dbReference type="Pfam" id="PF20431">
    <property type="entry name" value="E_motif"/>
    <property type="match status" value="1"/>
</dbReference>
<dbReference type="InterPro" id="IPR002885">
    <property type="entry name" value="PPR_rpt"/>
</dbReference>
<dbReference type="InterPro" id="IPR032867">
    <property type="entry name" value="DYW_dom"/>
</dbReference>
<dbReference type="OrthoDB" id="185373at2759"/>
<dbReference type="GO" id="GO:0008270">
    <property type="term" value="F:zinc ion binding"/>
    <property type="evidence" value="ECO:0007669"/>
    <property type="project" value="InterPro"/>
</dbReference>
<dbReference type="PANTHER" id="PTHR47926">
    <property type="entry name" value="PENTATRICOPEPTIDE REPEAT-CONTAINING PROTEIN"/>
    <property type="match status" value="1"/>
</dbReference>
<evidence type="ECO:0000313" key="6">
    <source>
        <dbReference type="Proteomes" id="UP000489600"/>
    </source>
</evidence>
<gene>
    <name evidence="5" type="ORF">ANE_LOCUS17110</name>
</gene>
<reference evidence="5" key="1">
    <citation type="submission" date="2019-07" db="EMBL/GenBank/DDBJ databases">
        <authorList>
            <person name="Dittberner H."/>
        </authorList>
    </citation>
    <scope>NUCLEOTIDE SEQUENCE [LARGE SCALE GENOMIC DNA]</scope>
</reference>
<evidence type="ECO:0000256" key="2">
    <source>
        <dbReference type="ARBA" id="ARBA00022737"/>
    </source>
</evidence>
<dbReference type="GO" id="GO:0003723">
    <property type="term" value="F:RNA binding"/>
    <property type="evidence" value="ECO:0007669"/>
    <property type="project" value="InterPro"/>
</dbReference>
<dbReference type="InterPro" id="IPR046848">
    <property type="entry name" value="E_motif"/>
</dbReference>
<keyword evidence="2" id="KW-0677">Repeat</keyword>
<dbReference type="GO" id="GO:0009451">
    <property type="term" value="P:RNA modification"/>
    <property type="evidence" value="ECO:0007669"/>
    <property type="project" value="InterPro"/>
</dbReference>
<dbReference type="FunFam" id="1.25.40.10:FF:000348">
    <property type="entry name" value="Pentatricopeptide repeat-containing protein chloroplastic"/>
    <property type="match status" value="1"/>
</dbReference>
<dbReference type="Pfam" id="PF14432">
    <property type="entry name" value="DYW_deaminase"/>
    <property type="match status" value="1"/>
</dbReference>
<dbReference type="FunFam" id="1.25.40.10:FF:000184">
    <property type="entry name" value="Pentatricopeptide repeat-containing protein, chloroplastic"/>
    <property type="match status" value="1"/>
</dbReference>
<evidence type="ECO:0000313" key="5">
    <source>
        <dbReference type="EMBL" id="VVB06666.1"/>
    </source>
</evidence>
<evidence type="ECO:0000259" key="4">
    <source>
        <dbReference type="Pfam" id="PF14432"/>
    </source>
</evidence>
<feature type="repeat" description="PPR" evidence="3">
    <location>
        <begin position="395"/>
        <end position="430"/>
    </location>
</feature>
<feature type="domain" description="DYW" evidence="4">
    <location>
        <begin position="602"/>
        <end position="694"/>
    </location>
</feature>
<comment type="similarity">
    <text evidence="1">Belongs to the PPR family. PCMP-H subfamily.</text>
</comment>
<protein>
    <recommendedName>
        <fullName evidence="4">DYW domain-containing protein</fullName>
    </recommendedName>
</protein>
<proteinExistence type="inferred from homology"/>
<dbReference type="Pfam" id="PF13041">
    <property type="entry name" value="PPR_2"/>
    <property type="match status" value="1"/>
</dbReference>